<gene>
    <name evidence="1" type="ORF">LCGC14_2418530</name>
</gene>
<comment type="caution">
    <text evidence="1">The sequence shown here is derived from an EMBL/GenBank/DDBJ whole genome shotgun (WGS) entry which is preliminary data.</text>
</comment>
<name>A0A0F9CCJ1_9ZZZZ</name>
<proteinExistence type="predicted"/>
<accession>A0A0F9CCJ1</accession>
<organism evidence="1">
    <name type="scientific">marine sediment metagenome</name>
    <dbReference type="NCBI Taxonomy" id="412755"/>
    <lineage>
        <taxon>unclassified sequences</taxon>
        <taxon>metagenomes</taxon>
        <taxon>ecological metagenomes</taxon>
    </lineage>
</organism>
<feature type="non-terminal residue" evidence="1">
    <location>
        <position position="73"/>
    </location>
</feature>
<sequence>MGWISPWAIWDEPTQSFVMKDNRVGTDAPAWTFPNRNGTIALSVTNENIPADEDHSSGIVRNSFVYNDLGTLV</sequence>
<reference evidence="1" key="1">
    <citation type="journal article" date="2015" name="Nature">
        <title>Complex archaea that bridge the gap between prokaryotes and eukaryotes.</title>
        <authorList>
            <person name="Spang A."/>
            <person name="Saw J.H."/>
            <person name="Jorgensen S.L."/>
            <person name="Zaremba-Niedzwiedzka K."/>
            <person name="Martijn J."/>
            <person name="Lind A.E."/>
            <person name="van Eijk R."/>
            <person name="Schleper C."/>
            <person name="Guy L."/>
            <person name="Ettema T.J."/>
        </authorList>
    </citation>
    <scope>NUCLEOTIDE SEQUENCE</scope>
</reference>
<protein>
    <submittedName>
        <fullName evidence="1">Uncharacterized protein</fullName>
    </submittedName>
</protein>
<evidence type="ECO:0000313" key="1">
    <source>
        <dbReference type="EMBL" id="KKL24122.1"/>
    </source>
</evidence>
<dbReference type="AlphaFoldDB" id="A0A0F9CCJ1"/>
<dbReference type="EMBL" id="LAZR01036711">
    <property type="protein sequence ID" value="KKL24122.1"/>
    <property type="molecule type" value="Genomic_DNA"/>
</dbReference>